<name>Q1JVF5_DESA6</name>
<proteinExistence type="predicted"/>
<keyword evidence="3" id="KW-1185">Reference proteome</keyword>
<accession>Q1JVF5</accession>
<evidence type="ECO:0000313" key="2">
    <source>
        <dbReference type="EMBL" id="EAT14225.1"/>
    </source>
</evidence>
<organism evidence="2 3">
    <name type="scientific">Desulfuromonas acetoxidans (strain DSM 684 / 11070)</name>
    <dbReference type="NCBI Taxonomy" id="281689"/>
    <lineage>
        <taxon>Bacteria</taxon>
        <taxon>Pseudomonadati</taxon>
        <taxon>Thermodesulfobacteriota</taxon>
        <taxon>Desulfuromonadia</taxon>
        <taxon>Desulfuromonadales</taxon>
        <taxon>Desulfuromonadaceae</taxon>
        <taxon>Desulfuromonas</taxon>
    </lineage>
</organism>
<gene>
    <name evidence="2" type="ORF">Dace_0042</name>
</gene>
<evidence type="ECO:0000313" key="3">
    <source>
        <dbReference type="Proteomes" id="UP000005695"/>
    </source>
</evidence>
<keyword evidence="1" id="KW-0732">Signal</keyword>
<sequence>MEVVMFSRFSLVFSVLLLVALLSQPVCAADQWMYFSVKDALNSQLAQDKLDPAISFYMKGQSHGNVQSVTREYTANKRARKFGKTAEGACQTAFVSALMAFQQRAYKERCNAAIDLYSVTKDKVFESADQYSCLVGGMMVNVAIRGKVANK</sequence>
<dbReference type="AlphaFoldDB" id="Q1JVF5"/>
<feature type="signal peptide" evidence="1">
    <location>
        <begin position="1"/>
        <end position="28"/>
    </location>
</feature>
<reference evidence="2" key="2">
    <citation type="submission" date="2006-05" db="EMBL/GenBank/DDBJ databases">
        <title>Sequencing of the draft genome and assembly of Desulfuromonas acetoxidans DSM 684.</title>
        <authorList>
            <consortium name="US DOE Joint Genome Institute (JGI-PGF)"/>
            <person name="Copeland A."/>
            <person name="Lucas S."/>
            <person name="Lapidus A."/>
            <person name="Barry K."/>
            <person name="Detter J.C."/>
            <person name="Glavina del Rio T."/>
            <person name="Hammon N."/>
            <person name="Israni S."/>
            <person name="Dalin E."/>
            <person name="Tice H."/>
            <person name="Bruce D."/>
            <person name="Pitluck S."/>
            <person name="Richardson P."/>
        </authorList>
    </citation>
    <scope>NUCLEOTIDE SEQUENCE [LARGE SCALE GENOMIC DNA]</scope>
    <source>
        <strain evidence="2">DSM 684</strain>
    </source>
</reference>
<evidence type="ECO:0000256" key="1">
    <source>
        <dbReference type="SAM" id="SignalP"/>
    </source>
</evidence>
<dbReference type="Proteomes" id="UP000005695">
    <property type="component" value="Unassembled WGS sequence"/>
</dbReference>
<comment type="caution">
    <text evidence="2">The sequence shown here is derived from an EMBL/GenBank/DDBJ whole genome shotgun (WGS) entry which is preliminary data.</text>
</comment>
<feature type="chain" id="PRO_5004192262" evidence="1">
    <location>
        <begin position="29"/>
        <end position="151"/>
    </location>
</feature>
<dbReference type="EMBL" id="AAEW02000041">
    <property type="protein sequence ID" value="EAT14225.1"/>
    <property type="molecule type" value="Genomic_DNA"/>
</dbReference>
<reference evidence="2" key="1">
    <citation type="submission" date="2006-05" db="EMBL/GenBank/DDBJ databases">
        <title>Annotation of the draft genome assembly of Desulfuromonas acetoxidans DSM 684.</title>
        <authorList>
            <consortium name="US DOE Joint Genome Institute (JGI-ORNL)"/>
            <person name="Larimer F."/>
            <person name="Land M."/>
            <person name="Hauser L."/>
        </authorList>
    </citation>
    <scope>NUCLEOTIDE SEQUENCE [LARGE SCALE GENOMIC DNA]</scope>
    <source>
        <strain evidence="2">DSM 684</strain>
    </source>
</reference>
<protein>
    <submittedName>
        <fullName evidence="2">Excinuclease ATPase subunit</fullName>
    </submittedName>
</protein>